<evidence type="ECO:0000313" key="1">
    <source>
        <dbReference type="EMBL" id="MBM0275008.1"/>
    </source>
</evidence>
<sequence length="141" mass="15080">MVWDEWAKHVETRLVRHPDARTGRLTAPGARWAGISAAQGNWAVGRIGTGTEDEDSTLVRWDLRTGVAAAVHPALVSTQDVNSRGAVLGDRVVDHGDRLVPLAGAIPGVQAPFAWEIADNGLVVGSFNGGSRLRPARWINC</sequence>
<proteinExistence type="predicted"/>
<gene>
    <name evidence="1" type="ORF">JM949_05830</name>
</gene>
<protein>
    <submittedName>
        <fullName evidence="1">Uncharacterized protein</fullName>
    </submittedName>
</protein>
<comment type="caution">
    <text evidence="1">The sequence shown here is derived from an EMBL/GenBank/DDBJ whole genome shotgun (WGS) entry which is preliminary data.</text>
</comment>
<keyword evidence="2" id="KW-1185">Reference proteome</keyword>
<dbReference type="Proteomes" id="UP000622245">
    <property type="component" value="Unassembled WGS sequence"/>
</dbReference>
<organism evidence="1 2">
    <name type="scientific">Micromonospora tarensis</name>
    <dbReference type="NCBI Taxonomy" id="2806100"/>
    <lineage>
        <taxon>Bacteria</taxon>
        <taxon>Bacillati</taxon>
        <taxon>Actinomycetota</taxon>
        <taxon>Actinomycetes</taxon>
        <taxon>Micromonosporales</taxon>
        <taxon>Micromonosporaceae</taxon>
        <taxon>Micromonospora</taxon>
    </lineage>
</organism>
<dbReference type="EMBL" id="JAEVHL010000016">
    <property type="protein sequence ID" value="MBM0275008.1"/>
    <property type="molecule type" value="Genomic_DNA"/>
</dbReference>
<reference evidence="1 2" key="1">
    <citation type="submission" date="2021-01" db="EMBL/GenBank/DDBJ databases">
        <title>Draft genome sequence of Micromonospora sp. strain STR1s_6.</title>
        <authorList>
            <person name="Karlyshev A."/>
            <person name="Jawad R."/>
        </authorList>
    </citation>
    <scope>NUCLEOTIDE SEQUENCE [LARGE SCALE GENOMIC DNA]</scope>
    <source>
        <strain evidence="1 2">STR1S-6</strain>
    </source>
</reference>
<dbReference type="RefSeq" id="WP_203147416.1">
    <property type="nucleotide sequence ID" value="NZ_JAEVHL010000016.1"/>
</dbReference>
<evidence type="ECO:0000313" key="2">
    <source>
        <dbReference type="Proteomes" id="UP000622245"/>
    </source>
</evidence>
<name>A0ABS1YCA6_9ACTN</name>
<accession>A0ABS1YCA6</accession>